<comment type="similarity">
    <text evidence="2">Belongs to the NSA1 family.</text>
</comment>
<comment type="function">
    <text evidence="1">Involved in the biogenesis of the 60S ribosomal subunit.</text>
</comment>
<dbReference type="AlphaFoldDB" id="A0A5N5QLH3"/>
<dbReference type="InterPro" id="IPR036322">
    <property type="entry name" value="WD40_repeat_dom_sf"/>
</dbReference>
<protein>
    <recommendedName>
        <fullName evidence="4">Ribosome biogenesis protein NSA1</fullName>
    </recommendedName>
</protein>
<accession>A0A5N5QLH3</accession>
<evidence type="ECO:0000256" key="5">
    <source>
        <dbReference type="SAM" id="MobiDB-lite"/>
    </source>
</evidence>
<reference evidence="6 7" key="1">
    <citation type="journal article" date="2019" name="Fungal Biol. Biotechnol.">
        <title>Draft genome sequence of fastidious pathogen Ceratobasidium theobromae, which causes vascular-streak dieback in Theobroma cacao.</title>
        <authorList>
            <person name="Ali S.S."/>
            <person name="Asman A."/>
            <person name="Shao J."/>
            <person name="Firmansyah A.P."/>
            <person name="Susilo A.W."/>
            <person name="Rosmana A."/>
            <person name="McMahon P."/>
            <person name="Junaid M."/>
            <person name="Guest D."/>
            <person name="Kheng T.Y."/>
            <person name="Meinhardt L.W."/>
            <person name="Bailey B.A."/>
        </authorList>
    </citation>
    <scope>NUCLEOTIDE SEQUENCE [LARGE SCALE GENOMIC DNA]</scope>
    <source>
        <strain evidence="6 7">CT2</strain>
    </source>
</reference>
<dbReference type="InterPro" id="IPR015943">
    <property type="entry name" value="WD40/YVTN_repeat-like_dom_sf"/>
</dbReference>
<feature type="region of interest" description="Disordered" evidence="5">
    <location>
        <begin position="387"/>
        <end position="433"/>
    </location>
</feature>
<dbReference type="OrthoDB" id="18388at2759"/>
<dbReference type="Gene3D" id="2.130.10.10">
    <property type="entry name" value="YVTN repeat-like/Quinoprotein amine dehydrogenase"/>
    <property type="match status" value="1"/>
</dbReference>
<feature type="compositionally biased region" description="Acidic residues" evidence="5">
    <location>
        <begin position="408"/>
        <end position="419"/>
    </location>
</feature>
<evidence type="ECO:0000313" key="6">
    <source>
        <dbReference type="EMBL" id="KAB5592610.1"/>
    </source>
</evidence>
<dbReference type="EMBL" id="SSOP01000059">
    <property type="protein sequence ID" value="KAB5592610.1"/>
    <property type="molecule type" value="Genomic_DNA"/>
</dbReference>
<comment type="subunit">
    <text evidence="3">Component of the pre-66S ribosomal particle.</text>
</comment>
<evidence type="ECO:0000256" key="2">
    <source>
        <dbReference type="ARBA" id="ARBA00007861"/>
    </source>
</evidence>
<evidence type="ECO:0000256" key="1">
    <source>
        <dbReference type="ARBA" id="ARBA00002889"/>
    </source>
</evidence>
<dbReference type="InterPro" id="IPR037379">
    <property type="entry name" value="WDR74/Nsa1"/>
</dbReference>
<evidence type="ECO:0000256" key="3">
    <source>
        <dbReference type="ARBA" id="ARBA00011187"/>
    </source>
</evidence>
<comment type="caution">
    <text evidence="6">The sequence shown here is derived from an EMBL/GenBank/DDBJ whole genome shotgun (WGS) entry which is preliminary data.</text>
</comment>
<evidence type="ECO:0000313" key="7">
    <source>
        <dbReference type="Proteomes" id="UP000383932"/>
    </source>
</evidence>
<dbReference type="PANTHER" id="PTHR16038:SF4">
    <property type="entry name" value="WD REPEAT-CONTAINING PROTEIN 74"/>
    <property type="match status" value="1"/>
</dbReference>
<dbReference type="GO" id="GO:0030687">
    <property type="term" value="C:preribosome, large subunit precursor"/>
    <property type="evidence" value="ECO:0007669"/>
    <property type="project" value="TreeGrafter"/>
</dbReference>
<dbReference type="SUPFAM" id="SSF50978">
    <property type="entry name" value="WD40 repeat-like"/>
    <property type="match status" value="1"/>
</dbReference>
<gene>
    <name evidence="6" type="ORF">CTheo_3936</name>
</gene>
<dbReference type="GO" id="GO:0042273">
    <property type="term" value="P:ribosomal large subunit biogenesis"/>
    <property type="evidence" value="ECO:0007669"/>
    <property type="project" value="InterPro"/>
</dbReference>
<evidence type="ECO:0000256" key="4">
    <source>
        <dbReference type="ARBA" id="ARBA00014234"/>
    </source>
</evidence>
<keyword evidence="7" id="KW-1185">Reference proteome</keyword>
<dbReference type="GO" id="GO:0005730">
    <property type="term" value="C:nucleolus"/>
    <property type="evidence" value="ECO:0007669"/>
    <property type="project" value="InterPro"/>
</dbReference>
<proteinExistence type="inferred from homology"/>
<name>A0A5N5QLH3_9AGAM</name>
<sequence length="433" mass="47900">MPSTRSYRSFVSDDKGQIKSITCEIDGKDQVQISTTIVKTQQSGDNCSSCIHKLGCLRDCSSEAGILAAASAGGRIATYSYTHGTDELKELSSWLEERAKGQDRFVGLQAFPGKGWLTCTQNGRLRFSRTLGDPSSSSPIGDVIASLPMRLNDMRLSPSYSAFTYGGDEVDLSLWDLERTFAEGPLTLAECVDIGKKRKRGKGELMYAEVWRAKQLPNDSLSLRQPVHITSLSFIQIPEITNQQPSFHIVTGNKSGAIRRFDTRVARRPVANWEGLAKVGGIRRVESGRNEHELFISDGGTSLSAIDVRNGKICYSYRGLSGAATSFAPISKSHLASTSFDRIFRLHSVFSPPIQPNVQQSKKGVVIGQDFLKNAPTAVVWDEFEPDTSVKGDQDNDDVWGEMKVREEDYESVASDESEEERKPSKSRKRMHK</sequence>
<dbReference type="PANTHER" id="PTHR16038">
    <property type="entry name" value="NOP SEVEN ASSOCIATED PROTEIN 1"/>
    <property type="match status" value="1"/>
</dbReference>
<dbReference type="Proteomes" id="UP000383932">
    <property type="component" value="Unassembled WGS sequence"/>
</dbReference>
<organism evidence="6 7">
    <name type="scientific">Ceratobasidium theobromae</name>
    <dbReference type="NCBI Taxonomy" id="1582974"/>
    <lineage>
        <taxon>Eukaryota</taxon>
        <taxon>Fungi</taxon>
        <taxon>Dikarya</taxon>
        <taxon>Basidiomycota</taxon>
        <taxon>Agaricomycotina</taxon>
        <taxon>Agaricomycetes</taxon>
        <taxon>Cantharellales</taxon>
        <taxon>Ceratobasidiaceae</taxon>
        <taxon>Ceratobasidium</taxon>
    </lineage>
</organism>